<protein>
    <submittedName>
        <fullName evidence="1">Uncharacterized protein</fullName>
    </submittedName>
</protein>
<accession>A0A9N8DER8</accession>
<dbReference type="AlphaFoldDB" id="A0A9N8DER8"/>
<proteinExistence type="predicted"/>
<dbReference type="Proteomes" id="UP001153069">
    <property type="component" value="Unassembled WGS sequence"/>
</dbReference>
<organism evidence="1 2">
    <name type="scientific">Seminavis robusta</name>
    <dbReference type="NCBI Taxonomy" id="568900"/>
    <lineage>
        <taxon>Eukaryota</taxon>
        <taxon>Sar</taxon>
        <taxon>Stramenopiles</taxon>
        <taxon>Ochrophyta</taxon>
        <taxon>Bacillariophyta</taxon>
        <taxon>Bacillariophyceae</taxon>
        <taxon>Bacillariophycidae</taxon>
        <taxon>Naviculales</taxon>
        <taxon>Naviculaceae</taxon>
        <taxon>Seminavis</taxon>
    </lineage>
</organism>
<evidence type="ECO:0000313" key="2">
    <source>
        <dbReference type="Proteomes" id="UP001153069"/>
    </source>
</evidence>
<reference evidence="1" key="1">
    <citation type="submission" date="2020-06" db="EMBL/GenBank/DDBJ databases">
        <authorList>
            <consortium name="Plant Systems Biology data submission"/>
        </authorList>
    </citation>
    <scope>NUCLEOTIDE SEQUENCE</scope>
    <source>
        <strain evidence="1">D6</strain>
    </source>
</reference>
<gene>
    <name evidence="1" type="ORF">SEMRO_109_G054420.1</name>
</gene>
<dbReference type="EMBL" id="CAICTM010000108">
    <property type="protein sequence ID" value="CAB9501442.1"/>
    <property type="molecule type" value="Genomic_DNA"/>
</dbReference>
<evidence type="ECO:0000313" key="1">
    <source>
        <dbReference type="EMBL" id="CAB9501442.1"/>
    </source>
</evidence>
<sequence length="228" mass="24751">MAHSNPSLLDLNFKIVSLMVHGDHANVYPVLRLALSQLRILVASLQIGVDAGPEPMVAPGADQPTETIHVVPVQMPAINADQDIFTLFNHVFHISHHGGHGAPTEEARFRLAVSGMYNIALFLHQEGIRSGKCTNIIKARRYYAVALDMLKAVLGNRTEDAVLELALLNNLGHAEALLANGQQASAYLEELASVNLHRVYAMPPQFADFFSNVACLAVTRIFSLSPAA</sequence>
<keyword evidence="2" id="KW-1185">Reference proteome</keyword>
<comment type="caution">
    <text evidence="1">The sequence shown here is derived from an EMBL/GenBank/DDBJ whole genome shotgun (WGS) entry which is preliminary data.</text>
</comment>
<name>A0A9N8DER8_9STRA</name>